<keyword evidence="2" id="KW-1185">Reference proteome</keyword>
<dbReference type="AlphaFoldDB" id="A0A9X3NS75"/>
<dbReference type="SUPFAM" id="SSF54427">
    <property type="entry name" value="NTF2-like"/>
    <property type="match status" value="1"/>
</dbReference>
<accession>A0A9X3NS75</accession>
<organism evidence="1 2">
    <name type="scientific">Streptomonospora mangrovi</name>
    <dbReference type="NCBI Taxonomy" id="2883123"/>
    <lineage>
        <taxon>Bacteria</taxon>
        <taxon>Bacillati</taxon>
        <taxon>Actinomycetota</taxon>
        <taxon>Actinomycetes</taxon>
        <taxon>Streptosporangiales</taxon>
        <taxon>Nocardiopsidaceae</taxon>
        <taxon>Streptomonospora</taxon>
    </lineage>
</organism>
<sequence length="116" mass="12808">MAEDDWSSVREWHRAVNERDLAAARRPKGAAEGVEVFTDWITRSGIHLEPVSWHPVARDRIVVEQDATWPDAPDAESRQAPPVRTATLFVLDGDRVAAALRYDDGLHAALRAADGG</sequence>
<proteinExistence type="predicted"/>
<name>A0A9X3NS75_9ACTN</name>
<dbReference type="RefSeq" id="WP_270073113.1">
    <property type="nucleotide sequence ID" value="NZ_JAJAQC010000027.1"/>
</dbReference>
<evidence type="ECO:0000313" key="2">
    <source>
        <dbReference type="Proteomes" id="UP001140076"/>
    </source>
</evidence>
<dbReference type="Proteomes" id="UP001140076">
    <property type="component" value="Unassembled WGS sequence"/>
</dbReference>
<gene>
    <name evidence="1" type="ORF">LG943_16240</name>
</gene>
<comment type="caution">
    <text evidence="1">The sequence shown here is derived from an EMBL/GenBank/DDBJ whole genome shotgun (WGS) entry which is preliminary data.</text>
</comment>
<protein>
    <submittedName>
        <fullName evidence="1">Nuclear transport factor 2 family protein</fullName>
    </submittedName>
</protein>
<dbReference type="InterPro" id="IPR032710">
    <property type="entry name" value="NTF2-like_dom_sf"/>
</dbReference>
<dbReference type="EMBL" id="JAJAQC010000027">
    <property type="protein sequence ID" value="MDA0565850.1"/>
    <property type="molecule type" value="Genomic_DNA"/>
</dbReference>
<reference evidence="1" key="1">
    <citation type="submission" date="2021-10" db="EMBL/GenBank/DDBJ databases">
        <title>Streptomonospora sp. nov., isolated from mangrove soil.</title>
        <authorList>
            <person name="Chen X."/>
            <person name="Ge X."/>
            <person name="Liu W."/>
        </authorList>
    </citation>
    <scope>NUCLEOTIDE SEQUENCE</scope>
    <source>
        <strain evidence="1">S1-112</strain>
    </source>
</reference>
<evidence type="ECO:0000313" key="1">
    <source>
        <dbReference type="EMBL" id="MDA0565850.1"/>
    </source>
</evidence>